<evidence type="ECO:0000313" key="1">
    <source>
        <dbReference type="EMBL" id="AAU37421.1"/>
    </source>
</evidence>
<dbReference type="Proteomes" id="UP000000607">
    <property type="component" value="Chromosome"/>
</dbReference>
<proteinExistence type="predicted"/>
<dbReference type="AlphaFoldDB" id="Q65UD9"/>
<protein>
    <submittedName>
        <fullName evidence="1">Uncharacterized protein</fullName>
    </submittedName>
</protein>
<dbReference type="EMBL" id="AE016827">
    <property type="protein sequence ID" value="AAU37421.1"/>
    <property type="molecule type" value="Genomic_DNA"/>
</dbReference>
<keyword evidence="2" id="KW-1185">Reference proteome</keyword>
<reference evidence="1 2" key="1">
    <citation type="journal article" date="2004" name="Nat. Biotechnol.">
        <title>The genome sequence of the capnophilic rumen bacterium Mannheimia succiniciproducens.</title>
        <authorList>
            <person name="Hong S.H."/>
            <person name="Kim J.S."/>
            <person name="Lee S.Y."/>
            <person name="In Y.H."/>
            <person name="Choi S.S."/>
            <person name="Rih J.-K."/>
            <person name="Kim C.H."/>
            <person name="Jeong H."/>
            <person name="Hur C.G."/>
            <person name="Kim J.J."/>
        </authorList>
    </citation>
    <scope>NUCLEOTIDE SEQUENCE [LARGE SCALE GENOMIC DNA]</scope>
    <source>
        <strain evidence="2">KCTC 0769BP / MBEL55E</strain>
    </source>
</reference>
<dbReference type="KEGG" id="msu:MS0814"/>
<evidence type="ECO:0000313" key="2">
    <source>
        <dbReference type="Proteomes" id="UP000000607"/>
    </source>
</evidence>
<organism evidence="1 2">
    <name type="scientific">Mannheimia succiniciproducens (strain KCTC 0769BP / MBEL55E)</name>
    <dbReference type="NCBI Taxonomy" id="221988"/>
    <lineage>
        <taxon>Bacteria</taxon>
        <taxon>Pseudomonadati</taxon>
        <taxon>Pseudomonadota</taxon>
        <taxon>Gammaproteobacteria</taxon>
        <taxon>Pasteurellales</taxon>
        <taxon>Pasteurellaceae</taxon>
        <taxon>Basfia</taxon>
    </lineage>
</organism>
<dbReference type="STRING" id="221988.MS0814"/>
<sequence length="39" mass="4785">MLNAIDLTASELYKEKAEFTLEFKNLPYFFIFRRNYYAI</sequence>
<gene>
    <name evidence="1" type="ordered locus">MS0814</name>
</gene>
<dbReference type="HOGENOM" id="CLU_3312378_0_0_6"/>
<accession>Q65UD9</accession>
<name>Q65UD9_MANSM</name>